<dbReference type="GO" id="GO:0005829">
    <property type="term" value="C:cytosol"/>
    <property type="evidence" value="ECO:0007669"/>
    <property type="project" value="TreeGrafter"/>
</dbReference>
<name>A0A547PME6_9RHOB</name>
<proteinExistence type="inferred from homology"/>
<evidence type="ECO:0000259" key="5">
    <source>
        <dbReference type="PROSITE" id="PS50943"/>
    </source>
</evidence>
<dbReference type="PIRSF" id="PIRSF019251">
    <property type="entry name" value="Rv0465c"/>
    <property type="match status" value="1"/>
</dbReference>
<reference evidence="6 7" key="1">
    <citation type="submission" date="2019-06" db="EMBL/GenBank/DDBJ databases">
        <title>Paenimaribius caenipelagi gen. nov., sp. nov., isolated from a tidal flat.</title>
        <authorList>
            <person name="Yoon J.-H."/>
        </authorList>
    </citation>
    <scope>NUCLEOTIDE SEQUENCE [LARGE SCALE GENOMIC DNA]</scope>
    <source>
        <strain evidence="6 7">JBTF-M29</strain>
    </source>
</reference>
<evidence type="ECO:0000256" key="2">
    <source>
        <dbReference type="ARBA" id="ARBA00023015"/>
    </source>
</evidence>
<dbReference type="InterPro" id="IPR010982">
    <property type="entry name" value="Lambda_DNA-bd_dom_sf"/>
</dbReference>
<keyword evidence="4" id="KW-0804">Transcription</keyword>
<dbReference type="Pfam" id="PF06114">
    <property type="entry name" value="Peptidase_M78"/>
    <property type="match status" value="1"/>
</dbReference>
<dbReference type="InterPro" id="IPR018653">
    <property type="entry name" value="ScfR_C"/>
</dbReference>
<dbReference type="CDD" id="cd00093">
    <property type="entry name" value="HTH_XRE"/>
    <property type="match status" value="1"/>
</dbReference>
<dbReference type="InterPro" id="IPR010359">
    <property type="entry name" value="IrrE_HExxH"/>
</dbReference>
<dbReference type="SUPFAM" id="SSF47413">
    <property type="entry name" value="lambda repressor-like DNA-binding domains"/>
    <property type="match status" value="1"/>
</dbReference>
<comment type="similarity">
    <text evidence="1">Belongs to the short-chain fatty acyl-CoA assimilation regulator (ScfR) family.</text>
</comment>
<dbReference type="Gene3D" id="1.10.260.40">
    <property type="entry name" value="lambda repressor-like DNA-binding domains"/>
    <property type="match status" value="1"/>
</dbReference>
<dbReference type="EMBL" id="VFSV01000047">
    <property type="protein sequence ID" value="TRD15317.1"/>
    <property type="molecule type" value="Genomic_DNA"/>
</dbReference>
<evidence type="ECO:0000256" key="4">
    <source>
        <dbReference type="ARBA" id="ARBA00023163"/>
    </source>
</evidence>
<dbReference type="AlphaFoldDB" id="A0A547PME6"/>
<keyword evidence="2" id="KW-0805">Transcription regulation</keyword>
<dbReference type="OrthoDB" id="1123084at2"/>
<dbReference type="Proteomes" id="UP000318590">
    <property type="component" value="Unassembled WGS sequence"/>
</dbReference>
<evidence type="ECO:0000256" key="3">
    <source>
        <dbReference type="ARBA" id="ARBA00023125"/>
    </source>
</evidence>
<dbReference type="InterPro" id="IPR050807">
    <property type="entry name" value="TransReg_Diox_bact_type"/>
</dbReference>
<comment type="caution">
    <text evidence="6">The sequence shown here is derived from an EMBL/GenBank/DDBJ whole genome shotgun (WGS) entry which is preliminary data.</text>
</comment>
<dbReference type="SMART" id="SM00530">
    <property type="entry name" value="HTH_XRE"/>
    <property type="match status" value="1"/>
</dbReference>
<dbReference type="InterPro" id="IPR026281">
    <property type="entry name" value="HTH_RamB"/>
</dbReference>
<dbReference type="GO" id="GO:0003700">
    <property type="term" value="F:DNA-binding transcription factor activity"/>
    <property type="evidence" value="ECO:0007669"/>
    <property type="project" value="TreeGrafter"/>
</dbReference>
<dbReference type="PROSITE" id="PS50943">
    <property type="entry name" value="HTH_CROC1"/>
    <property type="match status" value="1"/>
</dbReference>
<dbReference type="InterPro" id="IPR001387">
    <property type="entry name" value="Cro/C1-type_HTH"/>
</dbReference>
<keyword evidence="7" id="KW-1185">Reference proteome</keyword>
<accession>A0A547PME6</accession>
<evidence type="ECO:0000313" key="6">
    <source>
        <dbReference type="EMBL" id="TRD15317.1"/>
    </source>
</evidence>
<dbReference type="Pfam" id="PF01381">
    <property type="entry name" value="HTH_3"/>
    <property type="match status" value="1"/>
</dbReference>
<evidence type="ECO:0000256" key="1">
    <source>
        <dbReference type="ARBA" id="ARBA00007227"/>
    </source>
</evidence>
<sequence>MTKTLIGPQLRQLRLSQNHTQAEMARRLGVSPAYVNLLENNQRSVSVKVLIALNESYGVDIRQLVNDGATSRLAELRTRVKDPSFTGPQPDLTELRAALDHAPKLVSYFLQLHQNHQLVLDAVRKLSAAGVAADIHQVRPETAIHNFFRDHANHFPMLETAAETSRAAIDGPPEDLYAGLKSYLRRAFGIDVEVCALEDMDGSLRVFDEARGRVQLSEALDPINRNFQLAHVLGLVSASETLADLVEGAEIVAETGRERCRVELANYFAAALLMPYEAVFRLAEDSHYDIDRIATRFGVSFEQVSHRLTTLQRKGALGVPFFFLRIDRAGNVTKRFNATPFTLAEEGGSCPVWNIHTAFAAPGVIIPQLVELPDAGQFFTVTRTTNRPVISRHTQARRLAVTLGCERAHANRIGYAAPFNLDDVHEIARIGISCHICPRLDCGQRAYEPLHVNLPIDVNRRGSTRYQS</sequence>
<dbReference type="PANTHER" id="PTHR46797">
    <property type="entry name" value="HTH-TYPE TRANSCRIPTIONAL REGULATOR"/>
    <property type="match status" value="1"/>
</dbReference>
<evidence type="ECO:0000313" key="7">
    <source>
        <dbReference type="Proteomes" id="UP000318590"/>
    </source>
</evidence>
<dbReference type="GO" id="GO:0003677">
    <property type="term" value="F:DNA binding"/>
    <property type="evidence" value="ECO:0007669"/>
    <property type="project" value="UniProtKB-KW"/>
</dbReference>
<gene>
    <name evidence="6" type="ORF">FEV53_16890</name>
</gene>
<feature type="domain" description="HTH cro/C1-type" evidence="5">
    <location>
        <begin position="10"/>
        <end position="64"/>
    </location>
</feature>
<keyword evidence="3" id="KW-0238">DNA-binding</keyword>
<protein>
    <submittedName>
        <fullName evidence="6">ImmA/IrrE family metallo-endopeptidase</fullName>
    </submittedName>
</protein>
<dbReference type="PANTHER" id="PTHR46797:SF23">
    <property type="entry name" value="HTH-TYPE TRANSCRIPTIONAL REGULATOR SUTR"/>
    <property type="match status" value="1"/>
</dbReference>
<organism evidence="6 7">
    <name type="scientific">Palleronia caenipelagi</name>
    <dbReference type="NCBI Taxonomy" id="2489174"/>
    <lineage>
        <taxon>Bacteria</taxon>
        <taxon>Pseudomonadati</taxon>
        <taxon>Pseudomonadota</taxon>
        <taxon>Alphaproteobacteria</taxon>
        <taxon>Rhodobacterales</taxon>
        <taxon>Roseobacteraceae</taxon>
        <taxon>Palleronia</taxon>
    </lineage>
</organism>
<dbReference type="Pfam" id="PF09856">
    <property type="entry name" value="ScfRs"/>
    <property type="match status" value="1"/>
</dbReference>
<dbReference type="RefSeq" id="WP_142835940.1">
    <property type="nucleotide sequence ID" value="NZ_VFSV01000047.1"/>
</dbReference>